<dbReference type="InterPro" id="IPR033479">
    <property type="entry name" value="dCache_1"/>
</dbReference>
<accession>A0A846QUM5</accession>
<dbReference type="SUPFAM" id="SSF58104">
    <property type="entry name" value="Methyl-accepting chemotaxis protein (MCP) signaling domain"/>
    <property type="match status" value="1"/>
</dbReference>
<evidence type="ECO:0000256" key="2">
    <source>
        <dbReference type="ARBA" id="ARBA00022475"/>
    </source>
</evidence>
<keyword evidence="7 9" id="KW-0807">Transducer</keyword>
<dbReference type="InterPro" id="IPR000700">
    <property type="entry name" value="PAS-assoc_C"/>
</dbReference>
<keyword evidence="15" id="KW-1185">Reference proteome</keyword>
<dbReference type="SMART" id="SM00283">
    <property type="entry name" value="MA"/>
    <property type="match status" value="1"/>
</dbReference>
<keyword evidence="2" id="KW-1003">Cell membrane</keyword>
<feature type="domain" description="PAC" evidence="12">
    <location>
        <begin position="465"/>
        <end position="517"/>
    </location>
</feature>
<dbReference type="InterPro" id="IPR000014">
    <property type="entry name" value="PAS"/>
</dbReference>
<evidence type="ECO:0000256" key="4">
    <source>
        <dbReference type="ARBA" id="ARBA00022692"/>
    </source>
</evidence>
<dbReference type="PANTHER" id="PTHR32089">
    <property type="entry name" value="METHYL-ACCEPTING CHEMOTAXIS PROTEIN MCPB"/>
    <property type="match status" value="1"/>
</dbReference>
<dbReference type="GO" id="GO:0005886">
    <property type="term" value="C:plasma membrane"/>
    <property type="evidence" value="ECO:0007669"/>
    <property type="project" value="UniProtKB-SubCell"/>
</dbReference>
<reference evidence="14 15" key="1">
    <citation type="submission" date="2020-03" db="EMBL/GenBank/DDBJ databases">
        <title>Genomic Encyclopedia of Type Strains, Phase IV (KMG-IV): sequencing the most valuable type-strain genomes for metagenomic binning, comparative biology and taxonomic classification.</title>
        <authorList>
            <person name="Goeker M."/>
        </authorList>
    </citation>
    <scope>NUCLEOTIDE SEQUENCE [LARGE SCALE GENOMIC DNA]</scope>
    <source>
        <strain evidence="14 15">DSM 24233</strain>
    </source>
</reference>
<dbReference type="Pfam" id="PF02743">
    <property type="entry name" value="dCache_1"/>
    <property type="match status" value="1"/>
</dbReference>
<dbReference type="PROSITE" id="PS50113">
    <property type="entry name" value="PAC"/>
    <property type="match status" value="1"/>
</dbReference>
<dbReference type="Pfam" id="PF00015">
    <property type="entry name" value="MCPsignal"/>
    <property type="match status" value="1"/>
</dbReference>
<dbReference type="CDD" id="cd11386">
    <property type="entry name" value="MCP_signal"/>
    <property type="match status" value="1"/>
</dbReference>
<comment type="similarity">
    <text evidence="8">Belongs to the methyl-accepting chemotaxis (MCP) protein family.</text>
</comment>
<dbReference type="RefSeq" id="WP_167941423.1">
    <property type="nucleotide sequence ID" value="NZ_JAATJA010000002.1"/>
</dbReference>
<evidence type="ECO:0000256" key="3">
    <source>
        <dbReference type="ARBA" id="ARBA00022500"/>
    </source>
</evidence>
<dbReference type="GO" id="GO:0006355">
    <property type="term" value="P:regulation of DNA-templated transcription"/>
    <property type="evidence" value="ECO:0007669"/>
    <property type="project" value="InterPro"/>
</dbReference>
<gene>
    <name evidence="14" type="ORF">GGQ74_002022</name>
</gene>
<dbReference type="SUPFAM" id="SSF55785">
    <property type="entry name" value="PYP-like sensor domain (PAS domain)"/>
    <property type="match status" value="1"/>
</dbReference>
<dbReference type="CDD" id="cd06225">
    <property type="entry name" value="HAMP"/>
    <property type="match status" value="1"/>
</dbReference>
<dbReference type="InterPro" id="IPR003660">
    <property type="entry name" value="HAMP_dom"/>
</dbReference>
<evidence type="ECO:0000256" key="5">
    <source>
        <dbReference type="ARBA" id="ARBA00022989"/>
    </source>
</evidence>
<evidence type="ECO:0000256" key="1">
    <source>
        <dbReference type="ARBA" id="ARBA00004651"/>
    </source>
</evidence>
<dbReference type="SMART" id="SM00304">
    <property type="entry name" value="HAMP"/>
    <property type="match status" value="1"/>
</dbReference>
<dbReference type="PANTHER" id="PTHR32089:SF112">
    <property type="entry name" value="LYSOZYME-LIKE PROTEIN-RELATED"/>
    <property type="match status" value="1"/>
</dbReference>
<dbReference type="CDD" id="cd00130">
    <property type="entry name" value="PAS"/>
    <property type="match status" value="1"/>
</dbReference>
<feature type="domain" description="HAMP" evidence="13">
    <location>
        <begin position="337"/>
        <end position="389"/>
    </location>
</feature>
<keyword evidence="3" id="KW-0145">Chemotaxis</keyword>
<evidence type="ECO:0000259" key="13">
    <source>
        <dbReference type="PROSITE" id="PS50885"/>
    </source>
</evidence>
<evidence type="ECO:0000256" key="8">
    <source>
        <dbReference type="ARBA" id="ARBA00029447"/>
    </source>
</evidence>
<evidence type="ECO:0000256" key="7">
    <source>
        <dbReference type="ARBA" id="ARBA00023224"/>
    </source>
</evidence>
<keyword evidence="4 10" id="KW-0812">Transmembrane</keyword>
<dbReference type="Gene3D" id="1.10.8.500">
    <property type="entry name" value="HAMP domain in histidine kinase"/>
    <property type="match status" value="1"/>
</dbReference>
<dbReference type="Proteomes" id="UP000580856">
    <property type="component" value="Unassembled WGS sequence"/>
</dbReference>
<keyword evidence="6 10" id="KW-0472">Membrane</keyword>
<sequence>MVGFFGRSIALRYIVCVLVLLVGMGGAAGWVMFERQTQEEIRKADEASRIIVDDAARALEAWMDSQVRLAQALSRNDAVIEACADPRDREKAAQAQVVLQRFHDAYGFYENIPLAAVMDSGDSFAVETSDGTRMVKDGSFFIDTVGGKTIGKGGAQLSFVKATREGRPFFVSQVYPSLLRGNPIFVVAAPVRKGGRVVGTLILAPTMSYFSDAFVKDVRIGETGFLFFSDDRNMLIAHPDASAILNSEASAGHADSLRRISGGEQNFELGEGKDARVYHARKIDIPSGNILHDWFICSRQDKSEILAGAKDIRNFIVLSNGVMLLALAGALFVLTQCMVVRPLRRVGAYAQAVASGDFSASMGRMGNDEIGRLGNALHAMTVDIIGRLQTEKGFMTAVLDGIANPFAVTDVNLSITACSRSMLRHTGRGGEPKDYIGMHLSTFLFNDSSRPVVLSKALADRKPRSGVEFRYTSLDGRTGEYLIDVRPLYGADGSLIGGITFWNDVTELRREQAAVAEQHRRIEAAAVEADEASVEVREAVDCLGEAAKTSMKRSEMQKDRVSETVTAIEEMNATVLEVARNAADAARSAEDAQEYARSGGAVVANSVDAIVAVRDSIRSLRGDMDSLGQRVDGIGSVMNVINDIADQTNLLALNAAIEAARAGDAGRGFAVVADEVRKLAEKTMAATKEVGEAVKAIQSETRGSIEAMARADGEVEESAKLARNAREALERIMALTGESSGKVQSIATAAEEQSAASEQISRSATEIDRIAAETAQAMDKSVQGVVALEREVERIRDIIGGMRG</sequence>
<dbReference type="PROSITE" id="PS50111">
    <property type="entry name" value="CHEMOTAXIS_TRANSDUC_2"/>
    <property type="match status" value="1"/>
</dbReference>
<evidence type="ECO:0000313" key="15">
    <source>
        <dbReference type="Proteomes" id="UP000580856"/>
    </source>
</evidence>
<evidence type="ECO:0000256" key="6">
    <source>
        <dbReference type="ARBA" id="ARBA00023136"/>
    </source>
</evidence>
<feature type="transmembrane region" description="Helical" evidence="10">
    <location>
        <begin position="12"/>
        <end position="33"/>
    </location>
</feature>
<feature type="transmembrane region" description="Helical" evidence="10">
    <location>
        <begin position="315"/>
        <end position="334"/>
    </location>
</feature>
<feature type="domain" description="Methyl-accepting transducer" evidence="11">
    <location>
        <begin position="532"/>
        <end position="768"/>
    </location>
</feature>
<evidence type="ECO:0000259" key="11">
    <source>
        <dbReference type="PROSITE" id="PS50111"/>
    </source>
</evidence>
<comment type="subcellular location">
    <subcellularLocation>
        <location evidence="1">Cell membrane</location>
        <topology evidence="1">Multi-pass membrane protein</topology>
    </subcellularLocation>
</comment>
<keyword evidence="5 10" id="KW-1133">Transmembrane helix</keyword>
<evidence type="ECO:0000313" key="14">
    <source>
        <dbReference type="EMBL" id="NJB68349.1"/>
    </source>
</evidence>
<dbReference type="GO" id="GO:0007165">
    <property type="term" value="P:signal transduction"/>
    <property type="evidence" value="ECO:0007669"/>
    <property type="project" value="UniProtKB-KW"/>
</dbReference>
<dbReference type="InterPro" id="IPR035965">
    <property type="entry name" value="PAS-like_dom_sf"/>
</dbReference>
<proteinExistence type="inferred from homology"/>
<dbReference type="Pfam" id="PF00989">
    <property type="entry name" value="PAS"/>
    <property type="match status" value="1"/>
</dbReference>
<name>A0A846QUM5_9BACT</name>
<evidence type="ECO:0000256" key="9">
    <source>
        <dbReference type="PROSITE-ProRule" id="PRU00284"/>
    </source>
</evidence>
<protein>
    <submittedName>
        <fullName evidence="14">Methyl-accepting chemotaxis protein</fullName>
    </submittedName>
</protein>
<evidence type="ECO:0000259" key="12">
    <source>
        <dbReference type="PROSITE" id="PS50113"/>
    </source>
</evidence>
<dbReference type="EMBL" id="JAATJA010000002">
    <property type="protein sequence ID" value="NJB68349.1"/>
    <property type="molecule type" value="Genomic_DNA"/>
</dbReference>
<comment type="caution">
    <text evidence="14">The sequence shown here is derived from an EMBL/GenBank/DDBJ whole genome shotgun (WGS) entry which is preliminary data.</text>
</comment>
<dbReference type="GO" id="GO:0006935">
    <property type="term" value="P:chemotaxis"/>
    <property type="evidence" value="ECO:0007669"/>
    <property type="project" value="UniProtKB-KW"/>
</dbReference>
<evidence type="ECO:0000256" key="10">
    <source>
        <dbReference type="SAM" id="Phobius"/>
    </source>
</evidence>
<dbReference type="PROSITE" id="PS50885">
    <property type="entry name" value="HAMP"/>
    <property type="match status" value="1"/>
</dbReference>
<dbReference type="Pfam" id="PF00672">
    <property type="entry name" value="HAMP"/>
    <property type="match status" value="1"/>
</dbReference>
<dbReference type="Gene3D" id="1.10.287.950">
    <property type="entry name" value="Methyl-accepting chemotaxis protein"/>
    <property type="match status" value="1"/>
</dbReference>
<dbReference type="InterPro" id="IPR013767">
    <property type="entry name" value="PAS_fold"/>
</dbReference>
<dbReference type="Gene3D" id="3.30.450.20">
    <property type="entry name" value="PAS domain"/>
    <property type="match status" value="2"/>
</dbReference>
<dbReference type="AlphaFoldDB" id="A0A846QUM5"/>
<dbReference type="InterPro" id="IPR004089">
    <property type="entry name" value="MCPsignal_dom"/>
</dbReference>
<organism evidence="14 15">
    <name type="scientific">Desulfobaculum xiamenense</name>
    <dbReference type="NCBI Taxonomy" id="995050"/>
    <lineage>
        <taxon>Bacteria</taxon>
        <taxon>Pseudomonadati</taxon>
        <taxon>Thermodesulfobacteriota</taxon>
        <taxon>Desulfovibrionia</taxon>
        <taxon>Desulfovibrionales</taxon>
        <taxon>Desulfovibrionaceae</taxon>
        <taxon>Desulfobaculum</taxon>
    </lineage>
</organism>